<organism evidence="1 2">
    <name type="scientific">Bemisia tabaci</name>
    <name type="common">Sweetpotato whitefly</name>
    <name type="synonym">Aleurodes tabaci</name>
    <dbReference type="NCBI Taxonomy" id="7038"/>
    <lineage>
        <taxon>Eukaryota</taxon>
        <taxon>Metazoa</taxon>
        <taxon>Ecdysozoa</taxon>
        <taxon>Arthropoda</taxon>
        <taxon>Hexapoda</taxon>
        <taxon>Insecta</taxon>
        <taxon>Pterygota</taxon>
        <taxon>Neoptera</taxon>
        <taxon>Paraneoptera</taxon>
        <taxon>Hemiptera</taxon>
        <taxon>Sternorrhyncha</taxon>
        <taxon>Aleyrodoidea</taxon>
        <taxon>Aleyrodidae</taxon>
        <taxon>Aleyrodinae</taxon>
        <taxon>Bemisia</taxon>
    </lineage>
</organism>
<keyword evidence="2" id="KW-1185">Reference proteome</keyword>
<sequence>MAFWQSVCSYVNHSVFLIFKLHNWSVMNFRVAKVNILWSFQHSSRRCTKTENVYSASDELFLNLQIINSSR</sequence>
<evidence type="ECO:0000313" key="1">
    <source>
        <dbReference type="EMBL" id="CAH0389265.1"/>
    </source>
</evidence>
<dbReference type="AlphaFoldDB" id="A0A9P0F2K6"/>
<protein>
    <submittedName>
        <fullName evidence="1">Uncharacterized protein</fullName>
    </submittedName>
</protein>
<dbReference type="Proteomes" id="UP001152759">
    <property type="component" value="Chromosome 4"/>
</dbReference>
<proteinExistence type="predicted"/>
<accession>A0A9P0F2K6</accession>
<dbReference type="EMBL" id="OU963865">
    <property type="protein sequence ID" value="CAH0389265.1"/>
    <property type="molecule type" value="Genomic_DNA"/>
</dbReference>
<gene>
    <name evidence="1" type="ORF">BEMITA_LOCUS8112</name>
</gene>
<evidence type="ECO:0000313" key="2">
    <source>
        <dbReference type="Proteomes" id="UP001152759"/>
    </source>
</evidence>
<reference evidence="1" key="1">
    <citation type="submission" date="2021-12" db="EMBL/GenBank/DDBJ databases">
        <authorList>
            <person name="King R."/>
        </authorList>
    </citation>
    <scope>NUCLEOTIDE SEQUENCE</scope>
</reference>
<name>A0A9P0F2K6_BEMTA</name>